<dbReference type="InterPro" id="IPR002826">
    <property type="entry name" value="MptE-like"/>
</dbReference>
<proteinExistence type="predicted"/>
<reference evidence="3 4" key="1">
    <citation type="submission" date="2018-12" db="EMBL/GenBank/DDBJ databases">
        <title>Genome sequence from the cellulolytic species, Caldicellulosiruptor changbaiensis.</title>
        <authorList>
            <person name="Blumer-Schuette S.E."/>
            <person name="Mendoza C."/>
        </authorList>
    </citation>
    <scope>NUCLEOTIDE SEQUENCE [LARGE SCALE GENOMIC DNA]</scope>
    <source>
        <strain evidence="3 4">CBS-Z</strain>
    </source>
</reference>
<dbReference type="PANTHER" id="PTHR41786">
    <property type="entry name" value="MOTILITY ACCESSORY FACTOR MAF"/>
    <property type="match status" value="1"/>
</dbReference>
<keyword evidence="4" id="KW-1185">Reference proteome</keyword>
<gene>
    <name evidence="3" type="ORF">ELD05_07900</name>
</gene>
<dbReference type="Pfam" id="PF01973">
    <property type="entry name" value="MptE-like"/>
    <property type="match status" value="1"/>
</dbReference>
<evidence type="ECO:0000313" key="3">
    <source>
        <dbReference type="EMBL" id="AZT90572.1"/>
    </source>
</evidence>
<dbReference type="AlphaFoldDB" id="A0A3T0D6P6"/>
<organism evidence="3 4">
    <name type="scientific">Caldicellulosiruptor changbaiensis</name>
    <dbReference type="NCBI Taxonomy" id="1222016"/>
    <lineage>
        <taxon>Bacteria</taxon>
        <taxon>Bacillati</taxon>
        <taxon>Bacillota</taxon>
        <taxon>Bacillota incertae sedis</taxon>
        <taxon>Caldicellulosiruptorales</taxon>
        <taxon>Caldicellulosiruptoraceae</taxon>
        <taxon>Caldicellulosiruptor</taxon>
    </lineage>
</organism>
<dbReference type="PANTHER" id="PTHR41786:SF1">
    <property type="entry name" value="6-HYDROXYMETHYLPTERIN DIPHOSPHOKINASE MPTE-LIKE DOMAIN-CONTAINING PROTEIN"/>
    <property type="match status" value="1"/>
</dbReference>
<evidence type="ECO:0000313" key="4">
    <source>
        <dbReference type="Proteomes" id="UP000282930"/>
    </source>
</evidence>
<evidence type="ECO:0000256" key="1">
    <source>
        <dbReference type="SAM" id="Coils"/>
    </source>
</evidence>
<feature type="coiled-coil region" evidence="1">
    <location>
        <begin position="496"/>
        <end position="523"/>
    </location>
</feature>
<feature type="domain" description="6-hydroxymethylpterin diphosphokinase MptE-like" evidence="2">
    <location>
        <begin position="213"/>
        <end position="384"/>
    </location>
</feature>
<accession>A0A3T0D6P6</accession>
<keyword evidence="1" id="KW-0175">Coiled coil</keyword>
<evidence type="ECO:0000259" key="2">
    <source>
        <dbReference type="Pfam" id="PF01973"/>
    </source>
</evidence>
<dbReference type="Proteomes" id="UP000282930">
    <property type="component" value="Chromosome"/>
</dbReference>
<name>A0A3T0D6P6_9FIRM</name>
<dbReference type="EMBL" id="CP034791">
    <property type="protein sequence ID" value="AZT90572.1"/>
    <property type="molecule type" value="Genomic_DNA"/>
</dbReference>
<dbReference type="RefSeq" id="WP_127351994.1">
    <property type="nucleotide sequence ID" value="NZ_CP034791.1"/>
</dbReference>
<dbReference type="KEGG" id="ccha:ELD05_07900"/>
<protein>
    <submittedName>
        <fullName evidence="3">DUF115 domain-containing protein</fullName>
    </submittedName>
</protein>
<sequence>MEGNIFAKNLEVIKRRFKYIYEKLDKLNTANRIKENIKVISEVAKDSNIVLKVNIGSKEYYLSSKYKPVEEARKLVNAQDLKREGIKILFGIGNVYLIKELLNYMHEDGKLVIIEPYLDIFIKIIESIDITHILEDERVVIWIFDGDTESLGNMLDMYLDWTKTEKTKFILSPNYDKFSKEESTIVLKVIRDLLVDNKLTVNTILYFGKMWQENILKNLRYLLESSWINNFKDSFISLPAVIVSAGPSLNKNVHLLKQINDKAIILTGGRTLKILLEHDVKPDFVVTIDGSEKNYKLFENVDYSDIPLLYSPRTHYRILEQHKGKFKIMLNSDRFTYNLFMKYGIDTGFVGGGGSVSCFAFDIATKIFNCSPIIFVGQDLAYTNGLIHAIGAHDRLNEISVEDNPNLLYVDGVMGDKVVTDYALYNFLRWFERRIMYDNSGRLYINATEGGANIKGTIPMRLSEVIDSYFAQATSIEEKKREEIEKKFKIVDDNTRVEIIKELENINKDLSEILDKVNKALELNKRLLNGYDKSTLEELESIDNFLNEKFKEGSLLDDFLLSISYEVLNHEINYEIPEKANVDIVEKGEKLYKGIKKAIEYSLPILQESLKEIKSRPCY</sequence>